<dbReference type="Proteomes" id="UP001141806">
    <property type="component" value="Unassembled WGS sequence"/>
</dbReference>
<reference evidence="1" key="1">
    <citation type="journal article" date="2023" name="Plant J.">
        <title>The genome of the king protea, Protea cynaroides.</title>
        <authorList>
            <person name="Chang J."/>
            <person name="Duong T.A."/>
            <person name="Schoeman C."/>
            <person name="Ma X."/>
            <person name="Roodt D."/>
            <person name="Barker N."/>
            <person name="Li Z."/>
            <person name="Van de Peer Y."/>
            <person name="Mizrachi E."/>
        </authorList>
    </citation>
    <scope>NUCLEOTIDE SEQUENCE</scope>
    <source>
        <tissue evidence="1">Young leaves</tissue>
    </source>
</reference>
<dbReference type="AlphaFoldDB" id="A0A9Q0JXI0"/>
<comment type="caution">
    <text evidence="1">The sequence shown here is derived from an EMBL/GenBank/DDBJ whole genome shotgun (WGS) entry which is preliminary data.</text>
</comment>
<organism evidence="1 2">
    <name type="scientific">Protea cynaroides</name>
    <dbReference type="NCBI Taxonomy" id="273540"/>
    <lineage>
        <taxon>Eukaryota</taxon>
        <taxon>Viridiplantae</taxon>
        <taxon>Streptophyta</taxon>
        <taxon>Embryophyta</taxon>
        <taxon>Tracheophyta</taxon>
        <taxon>Spermatophyta</taxon>
        <taxon>Magnoliopsida</taxon>
        <taxon>Proteales</taxon>
        <taxon>Proteaceae</taxon>
        <taxon>Protea</taxon>
    </lineage>
</organism>
<keyword evidence="2" id="KW-1185">Reference proteome</keyword>
<name>A0A9Q0JXI0_9MAGN</name>
<proteinExistence type="predicted"/>
<protein>
    <submittedName>
        <fullName evidence="1">Uncharacterized protein</fullName>
    </submittedName>
</protein>
<evidence type="ECO:0000313" key="2">
    <source>
        <dbReference type="Proteomes" id="UP001141806"/>
    </source>
</evidence>
<sequence length="127" mass="14204">MEMVKRLPPSVLKKGDDEAIIATGDEFLPQLSLLAFSLDGHIAISAPIASKPSQSSNCFKALQVLQLCFAKYGSFQAMNMVHVHILRTRFKSENIGQGTLKIYHFSRNRRKKIAIFSPIQDLKSKKA</sequence>
<accession>A0A9Q0JXI0</accession>
<evidence type="ECO:0000313" key="1">
    <source>
        <dbReference type="EMBL" id="KAJ4954200.1"/>
    </source>
</evidence>
<gene>
    <name evidence="1" type="ORF">NE237_031032</name>
</gene>
<dbReference type="EMBL" id="JAMYWD010000012">
    <property type="protein sequence ID" value="KAJ4954200.1"/>
    <property type="molecule type" value="Genomic_DNA"/>
</dbReference>